<dbReference type="InterPro" id="IPR029023">
    <property type="entry name" value="Tensin_phosphatase"/>
</dbReference>
<dbReference type="GO" id="GO:0016314">
    <property type="term" value="F:phosphatidylinositol-3,4,5-trisphosphate 3-phosphatase activity"/>
    <property type="evidence" value="ECO:0007669"/>
    <property type="project" value="TreeGrafter"/>
</dbReference>
<dbReference type="InterPro" id="IPR016130">
    <property type="entry name" value="Tyr_Pase_AS"/>
</dbReference>
<keyword evidence="6" id="KW-1185">Reference proteome</keyword>
<dbReference type="InterPro" id="IPR029021">
    <property type="entry name" value="Prot-tyrosine_phosphatase-like"/>
</dbReference>
<dbReference type="Gene3D" id="3.90.190.10">
    <property type="entry name" value="Protein tyrosine phosphatase superfamily"/>
    <property type="match status" value="1"/>
</dbReference>
<dbReference type="InterPro" id="IPR000387">
    <property type="entry name" value="Tyr_Pase_dom"/>
</dbReference>
<dbReference type="SUPFAM" id="SSF52799">
    <property type="entry name" value="(Phosphotyrosine protein) phosphatases II"/>
    <property type="match status" value="1"/>
</dbReference>
<dbReference type="EMBL" id="RRYP01004317">
    <property type="protein sequence ID" value="TNV82968.1"/>
    <property type="molecule type" value="Genomic_DNA"/>
</dbReference>
<evidence type="ECO:0000256" key="2">
    <source>
        <dbReference type="SAM" id="MobiDB-lite"/>
    </source>
</evidence>
<reference evidence="5" key="1">
    <citation type="submission" date="2019-06" db="EMBL/GenBank/DDBJ databases">
        <authorList>
            <person name="Zheng W."/>
        </authorList>
    </citation>
    <scope>NUCLEOTIDE SEQUENCE</scope>
    <source>
        <strain evidence="5">QDHG01</strain>
    </source>
</reference>
<name>A0A8J8T6C1_HALGN</name>
<accession>A0A8J8T6C1</accession>
<comment type="caution">
    <text evidence="5">The sequence shown here is derived from an EMBL/GenBank/DDBJ whole genome shotgun (WGS) entry which is preliminary data.</text>
</comment>
<dbReference type="Proteomes" id="UP000785679">
    <property type="component" value="Unassembled WGS sequence"/>
</dbReference>
<dbReference type="InterPro" id="IPR051281">
    <property type="entry name" value="Dual-spec_lipid-protein_phosph"/>
</dbReference>
<dbReference type="PROSITE" id="PS51181">
    <property type="entry name" value="PPASE_TENSIN"/>
    <property type="match status" value="1"/>
</dbReference>
<evidence type="ECO:0008006" key="7">
    <source>
        <dbReference type="Google" id="ProtNLM"/>
    </source>
</evidence>
<dbReference type="PROSITE" id="PS50056">
    <property type="entry name" value="TYR_PHOSPHATASE_2"/>
    <property type="match status" value="1"/>
</dbReference>
<dbReference type="PROSITE" id="PS00383">
    <property type="entry name" value="TYR_PHOSPHATASE_1"/>
    <property type="match status" value="1"/>
</dbReference>
<sequence>MELQQNPYGGKGGRQAIARGKSSMRQRGGSKKESEGDKNFIVSNDYDWEIRALLNAYGQINEQKVPKDNNRQREEFIDELLHQDDGVRQFLDCNNKVLSINTKIWWMGGQALKDEDDGYKKRWRIAAFLCSCDAVRQCVSLKKKRVWEEGFDLDMTYITPNIIAMGYPADGFEGKYRNHKDQVSRYLRVKHYPNFGAGDSSSDLSPALVQKMRQYNKIKIYNLCIEKNKQYGPQDMPGFKISSFAFPDHNVCGMKTILNFCIDAHLFLSEHDKRGTLFSDSSPDSKTAAIAVHCKAGKGRTGLMIISFLIFSDHIFEKHDYPFNAINYYNIKRTMNGKGLTIPSQIRYVHCFHKFLEREIQRPFFSNTLSNYNIIQAKFNSMQESQSKLMPFSITMGPFPRIFDLSSFDVDIYQLESIDKNQVQLTYRLSDFRNQANVEEMFKWKQAKYQEIFEGGDFEGGEGGLGDLAQHPKHKSKKGKQSDPSAPQYYCTFFFNFDRIHNGDPIKLGNDFRFVVEVGGKKFHFWLNTESLKHRDLKDTYEDDKYDLPDHCTDEQLMQLLAPRGIELITASEYNKNNPPQLVKMSALRQSQSEEEKVKGSLERIRLIKDQLLIMTDDVKQLMEDDAQDNEDMNNVASPQMINGNNSNQFGSNARKNLLSDAQRPSSFPNNDLDAALRTKSQTFVQQPQQVSDISKQFELAEEDDGDIDSQNDEEQSTLWDNFNAQAFQECDRLLKELDSKLNPKNVHRKFYKASLDYDGLDKVKPKETKVLNVSLVLYDETN</sequence>
<dbReference type="AlphaFoldDB" id="A0A8J8T6C1"/>
<evidence type="ECO:0000259" key="3">
    <source>
        <dbReference type="PROSITE" id="PS50056"/>
    </source>
</evidence>
<dbReference type="GO" id="GO:0005829">
    <property type="term" value="C:cytosol"/>
    <property type="evidence" value="ECO:0007669"/>
    <property type="project" value="TreeGrafter"/>
</dbReference>
<evidence type="ECO:0000313" key="6">
    <source>
        <dbReference type="Proteomes" id="UP000785679"/>
    </source>
</evidence>
<keyword evidence="1" id="KW-0378">Hydrolase</keyword>
<proteinExistence type="predicted"/>
<organism evidence="5 6">
    <name type="scientific">Halteria grandinella</name>
    <dbReference type="NCBI Taxonomy" id="5974"/>
    <lineage>
        <taxon>Eukaryota</taxon>
        <taxon>Sar</taxon>
        <taxon>Alveolata</taxon>
        <taxon>Ciliophora</taxon>
        <taxon>Intramacronucleata</taxon>
        <taxon>Spirotrichea</taxon>
        <taxon>Stichotrichia</taxon>
        <taxon>Sporadotrichida</taxon>
        <taxon>Halteriidae</taxon>
        <taxon>Halteria</taxon>
    </lineage>
</organism>
<feature type="domain" description="Tyrosine specific protein phosphatases" evidence="3">
    <location>
        <begin position="276"/>
        <end position="333"/>
    </location>
</feature>
<feature type="region of interest" description="Disordered" evidence="2">
    <location>
        <begin position="464"/>
        <end position="484"/>
    </location>
</feature>
<protein>
    <recommendedName>
        <fullName evidence="7">Phosphatidylinositol-3,4,5-trisphosphate 3-phosphatase</fullName>
    </recommendedName>
</protein>
<evidence type="ECO:0000256" key="1">
    <source>
        <dbReference type="ARBA" id="ARBA00022801"/>
    </source>
</evidence>
<feature type="region of interest" description="Disordered" evidence="2">
    <location>
        <begin position="1"/>
        <end position="36"/>
    </location>
</feature>
<evidence type="ECO:0000259" key="4">
    <source>
        <dbReference type="PROSITE" id="PS51181"/>
    </source>
</evidence>
<gene>
    <name evidence="5" type="ORF">FGO68_gene15693</name>
</gene>
<dbReference type="PANTHER" id="PTHR12305">
    <property type="entry name" value="PHOSPHATASE WITH HOMOLOGY TO TENSIN"/>
    <property type="match status" value="1"/>
</dbReference>
<feature type="domain" description="Phosphatase tensin-type" evidence="4">
    <location>
        <begin position="144"/>
        <end position="359"/>
    </location>
</feature>
<evidence type="ECO:0000313" key="5">
    <source>
        <dbReference type="EMBL" id="TNV82968.1"/>
    </source>
</evidence>
<dbReference type="OrthoDB" id="16692at2759"/>